<organism evidence="5 6">
    <name type="scientific">Actinorugispora endophytica</name>
    <dbReference type="NCBI Taxonomy" id="1605990"/>
    <lineage>
        <taxon>Bacteria</taxon>
        <taxon>Bacillati</taxon>
        <taxon>Actinomycetota</taxon>
        <taxon>Actinomycetes</taxon>
        <taxon>Streptosporangiales</taxon>
        <taxon>Nocardiopsidaceae</taxon>
        <taxon>Actinorugispora</taxon>
    </lineage>
</organism>
<dbReference type="GO" id="GO:0003941">
    <property type="term" value="F:L-serine ammonia-lyase activity"/>
    <property type="evidence" value="ECO:0007669"/>
    <property type="project" value="TreeGrafter"/>
</dbReference>
<evidence type="ECO:0000259" key="4">
    <source>
        <dbReference type="Pfam" id="PF00291"/>
    </source>
</evidence>
<keyword evidence="6" id="KW-1185">Reference proteome</keyword>
<dbReference type="SUPFAM" id="SSF53686">
    <property type="entry name" value="Tryptophan synthase beta subunit-like PLP-dependent enzymes"/>
    <property type="match status" value="1"/>
</dbReference>
<evidence type="ECO:0000256" key="2">
    <source>
        <dbReference type="ARBA" id="ARBA00022898"/>
    </source>
</evidence>
<evidence type="ECO:0000313" key="6">
    <source>
        <dbReference type="Proteomes" id="UP000295281"/>
    </source>
</evidence>
<proteinExistence type="predicted"/>
<dbReference type="PANTHER" id="PTHR48078:SF17">
    <property type="entry name" value="THREONINE DEHYDRATASE"/>
    <property type="match status" value="1"/>
</dbReference>
<feature type="domain" description="Tryptophan synthase beta chain-like PALP" evidence="4">
    <location>
        <begin position="21"/>
        <end position="301"/>
    </location>
</feature>
<keyword evidence="2" id="KW-0663">Pyridoxal phosphate</keyword>
<dbReference type="EMBL" id="SNYN01000020">
    <property type="protein sequence ID" value="TDQ47994.1"/>
    <property type="molecule type" value="Genomic_DNA"/>
</dbReference>
<sequence>MSIDTLRLDRIEHAAGLIDPVFRDTPQFCDDALSRRLGRETVLKLETLNPIRSVKGRGADFLLRDTGESRSIVCASAGNFGQGLAYVARGRGLSVRVFAARTVDPAKVTRMRELGARVVVEGADFDAAKEAARAYSRGRPDSVFVEDGREPRLAEGAGTIGVELAPLRLDAVVVPVGNGALVSGIGRWLKSRSPETRVIGVVPAGAPVMAHSWRSGAPMSTERARTVADSVAVRVAVREAVSWMGAVVDDVVVVGEERVLDAVRLLRDTVGLIVEPAAALGVAALAGHGIPGSRVATILTGSNFTADLVRSL</sequence>
<dbReference type="RefSeq" id="WP_133742867.1">
    <property type="nucleotide sequence ID" value="NZ_SNYN01000020.1"/>
</dbReference>
<comment type="cofactor">
    <cofactor evidence="1">
        <name>pyridoxal 5'-phosphate</name>
        <dbReference type="ChEBI" id="CHEBI:597326"/>
    </cofactor>
</comment>
<name>A0A4R6UWN9_9ACTN</name>
<dbReference type="GO" id="GO:0006567">
    <property type="term" value="P:L-threonine catabolic process"/>
    <property type="evidence" value="ECO:0007669"/>
    <property type="project" value="TreeGrafter"/>
</dbReference>
<dbReference type="InterPro" id="IPR050147">
    <property type="entry name" value="Ser/Thr_Dehydratase"/>
</dbReference>
<gene>
    <name evidence="5" type="ORF">EV190_12053</name>
</gene>
<evidence type="ECO:0000256" key="3">
    <source>
        <dbReference type="ARBA" id="ARBA00023239"/>
    </source>
</evidence>
<dbReference type="GO" id="GO:0004794">
    <property type="term" value="F:threonine deaminase activity"/>
    <property type="evidence" value="ECO:0007669"/>
    <property type="project" value="TreeGrafter"/>
</dbReference>
<dbReference type="InterPro" id="IPR036052">
    <property type="entry name" value="TrpB-like_PALP_sf"/>
</dbReference>
<evidence type="ECO:0000313" key="5">
    <source>
        <dbReference type="EMBL" id="TDQ47994.1"/>
    </source>
</evidence>
<reference evidence="5 6" key="1">
    <citation type="submission" date="2019-03" db="EMBL/GenBank/DDBJ databases">
        <title>Genomic Encyclopedia of Type Strains, Phase IV (KMG-IV): sequencing the most valuable type-strain genomes for metagenomic binning, comparative biology and taxonomic classification.</title>
        <authorList>
            <person name="Goeker M."/>
        </authorList>
    </citation>
    <scope>NUCLEOTIDE SEQUENCE [LARGE SCALE GENOMIC DNA]</scope>
    <source>
        <strain evidence="5 6">DSM 46770</strain>
    </source>
</reference>
<dbReference type="GO" id="GO:0009097">
    <property type="term" value="P:isoleucine biosynthetic process"/>
    <property type="evidence" value="ECO:0007669"/>
    <property type="project" value="TreeGrafter"/>
</dbReference>
<dbReference type="Gene3D" id="3.40.50.1100">
    <property type="match status" value="2"/>
</dbReference>
<dbReference type="PANTHER" id="PTHR48078">
    <property type="entry name" value="THREONINE DEHYDRATASE, MITOCHONDRIAL-RELATED"/>
    <property type="match status" value="1"/>
</dbReference>
<protein>
    <submittedName>
        <fullName evidence="5">Threonine dehydratase</fullName>
    </submittedName>
</protein>
<keyword evidence="3" id="KW-0456">Lyase</keyword>
<dbReference type="AlphaFoldDB" id="A0A4R6UWN9"/>
<dbReference type="Pfam" id="PF00291">
    <property type="entry name" value="PALP"/>
    <property type="match status" value="1"/>
</dbReference>
<dbReference type="InterPro" id="IPR001926">
    <property type="entry name" value="TrpB-like_PALP"/>
</dbReference>
<accession>A0A4R6UWN9</accession>
<dbReference type="Proteomes" id="UP000295281">
    <property type="component" value="Unassembled WGS sequence"/>
</dbReference>
<comment type="caution">
    <text evidence="5">The sequence shown here is derived from an EMBL/GenBank/DDBJ whole genome shotgun (WGS) entry which is preliminary data.</text>
</comment>
<dbReference type="GO" id="GO:0006565">
    <property type="term" value="P:L-serine catabolic process"/>
    <property type="evidence" value="ECO:0007669"/>
    <property type="project" value="TreeGrafter"/>
</dbReference>
<dbReference type="OrthoDB" id="9811476at2"/>
<evidence type="ECO:0000256" key="1">
    <source>
        <dbReference type="ARBA" id="ARBA00001933"/>
    </source>
</evidence>